<sequence>MTCHNTTTLFCFKYEKSLFILKEDENLKFQVILEKKPDINIRDELASGINYQIDFLNLDFRQTYSLTKDYYQKCLGNSFEYLIKLMTKGCDGFDSSKRIEFIELLTGETFNNFAEEDIFFHDSYPQINDKKILLEEIELDTKNDSNKNKLDIYWPTSRINEAWDFMIFYQKKLYLYQVYTGKKDIKEQFKKSENVFKRLITNKNFDIWIQSKLFFIKSKLEEGLNNENFSDLQYNKICNIKEIFEDLFLTHQKLNKNSDVSEIPNQKINFIYQLNKDFYAINFTDNTIKIFRYENEDLIFVNSLIGHSEKPKNAFFVKDENEKILIKSIDIKENTFVWNFDIDTSNENDFGDCLNKRVKNSKILSALAERSET</sequence>
<dbReference type="Proteomes" id="UP000663879">
    <property type="component" value="Unassembled WGS sequence"/>
</dbReference>
<reference evidence="1" key="1">
    <citation type="submission" date="2021-02" db="EMBL/GenBank/DDBJ databases">
        <authorList>
            <person name="Nowell W R."/>
        </authorList>
    </citation>
    <scope>NUCLEOTIDE SEQUENCE</scope>
    <source>
        <strain evidence="1">Ploen Becks lab</strain>
    </source>
</reference>
<organism evidence="1 2">
    <name type="scientific">Brachionus calyciflorus</name>
    <dbReference type="NCBI Taxonomy" id="104777"/>
    <lineage>
        <taxon>Eukaryota</taxon>
        <taxon>Metazoa</taxon>
        <taxon>Spiralia</taxon>
        <taxon>Gnathifera</taxon>
        <taxon>Rotifera</taxon>
        <taxon>Eurotatoria</taxon>
        <taxon>Monogononta</taxon>
        <taxon>Pseudotrocha</taxon>
        <taxon>Ploima</taxon>
        <taxon>Brachionidae</taxon>
        <taxon>Brachionus</taxon>
    </lineage>
</organism>
<gene>
    <name evidence="1" type="ORF">OXX778_LOCUS13443</name>
</gene>
<proteinExistence type="predicted"/>
<dbReference type="EMBL" id="CAJNOC010002582">
    <property type="protein sequence ID" value="CAF0941308.1"/>
    <property type="molecule type" value="Genomic_DNA"/>
</dbReference>
<accession>A0A814CIJ6</accession>
<keyword evidence="2" id="KW-1185">Reference proteome</keyword>
<protein>
    <submittedName>
        <fullName evidence="1">Uncharacterized protein</fullName>
    </submittedName>
</protein>
<name>A0A814CIJ6_9BILA</name>
<evidence type="ECO:0000313" key="2">
    <source>
        <dbReference type="Proteomes" id="UP000663879"/>
    </source>
</evidence>
<evidence type="ECO:0000313" key="1">
    <source>
        <dbReference type="EMBL" id="CAF0941308.1"/>
    </source>
</evidence>
<dbReference type="AlphaFoldDB" id="A0A814CIJ6"/>
<comment type="caution">
    <text evidence="1">The sequence shown here is derived from an EMBL/GenBank/DDBJ whole genome shotgun (WGS) entry which is preliminary data.</text>
</comment>